<keyword evidence="6" id="KW-1185">Reference proteome</keyword>
<dbReference type="Gene3D" id="1.20.245.10">
    <property type="entry name" value="Lipoxygenase-1, Domain 5"/>
    <property type="match status" value="1"/>
</dbReference>
<sequence length="950" mass="107618">MGNHPTTLERSRDQAAVRYLSQDNQAPEGYESVLDFALAHEKVVGFVGDEGVHLFDGLFDDGSLTRHGALPRGLIDLLGPILQSLDGQEYDATRAALVQALSGPQLDLYKPVILSVVHDEHHRWAARGGVISLTKVSRELVFKVILSLVFGVDVEHDQSKLCAKVDDFIQAMRKSLGRADNHTKELRDNLIESLVSPALAAARDRLAHGQAKLSIVDALVAEKQFDDQQVRVQVFNLFVNGFGGINRMVVNSITAMCVFPHAHDQLIAARDAFVAKYSTVDDRWNHLDDLGYIQRFLKEVSRFYVGGSTHLYGRTTKNVQVALSNGKKVELSKGVLAAAVLDNAAWDDASTFNPDRFLKQEHVELFPRTIDEHINTLIVQCAFVSLLDFEWKMLPLQDYTVGPPHGTPVGGLMAVNFRHRNGHDGQLFEVAGRRHDWELLELPEAKVYRDDLETFYGFFTDSRLDFWTHMMIKLFYKKQTGWTTPKAATVLKIPKYQKVLPKINLKGTNIMVPTEDEDTPLDPWYEQALMVLLRDTLPICDNFTDNWLPGEDMEAYVMSKVGKMWPRVNVHWNDRYSDRALEMLVFNGVAQHMVEKLAEPHDDGSYYAVLLDFMRDLEVRPGYAKYGADVFFDKHGKVVKIVRGGKTFHPDDTEWEYVKFCFRSTLITKVTAIDHLLGIHCTVANYLTTANRELLPVDHPLRRLIKPFTFRSVVINYAAAWALFWPKGLLHRGFAFTEAGMNQVWDYGLKTFQFRTFPELVAHQKIDTIKIPFHEDGMDYWTVVHQFVSDYIDLYYKSDAEITADASIQNFWAFLVTLPGSFPTLSLESLKNVIAQCILWVTAIHNHVGTIAEYASDPAFIGSAWVEGEAWNRPDSAVRIAIIMSATGFKQPSILEDFSHIMLDDKAKDVCHAFTEALEKLVDVVDARNETREQKFLSFNPSAIEMAVSI</sequence>
<name>A0A6G0WA76_9STRA</name>
<protein>
    <recommendedName>
        <fullName evidence="4">Lipoxygenase domain-containing protein</fullName>
    </recommendedName>
</protein>
<dbReference type="GO" id="GO:0034440">
    <property type="term" value="P:lipid oxidation"/>
    <property type="evidence" value="ECO:0007669"/>
    <property type="project" value="InterPro"/>
</dbReference>
<feature type="domain" description="Lipoxygenase" evidence="4">
    <location>
        <begin position="651"/>
        <end position="812"/>
    </location>
</feature>
<dbReference type="GO" id="GO:0020037">
    <property type="term" value="F:heme binding"/>
    <property type="evidence" value="ECO:0007669"/>
    <property type="project" value="InterPro"/>
</dbReference>
<dbReference type="SUPFAM" id="SSF48484">
    <property type="entry name" value="Lipoxigenase"/>
    <property type="match status" value="1"/>
</dbReference>
<gene>
    <name evidence="5" type="ORF">Ae201684_017618</name>
</gene>
<dbReference type="Pfam" id="PF00067">
    <property type="entry name" value="p450"/>
    <property type="match status" value="1"/>
</dbReference>
<dbReference type="EMBL" id="VJMJ01000305">
    <property type="protein sequence ID" value="KAF0723463.1"/>
    <property type="molecule type" value="Genomic_DNA"/>
</dbReference>
<evidence type="ECO:0000256" key="1">
    <source>
        <dbReference type="ARBA" id="ARBA00022723"/>
    </source>
</evidence>
<keyword evidence="1" id="KW-0479">Metal-binding</keyword>
<dbReference type="GO" id="GO:0016702">
    <property type="term" value="F:oxidoreductase activity, acting on single donors with incorporation of molecular oxygen, incorporation of two atoms of oxygen"/>
    <property type="evidence" value="ECO:0007669"/>
    <property type="project" value="InterPro"/>
</dbReference>
<proteinExistence type="predicted"/>
<organism evidence="5 6">
    <name type="scientific">Aphanomyces euteiches</name>
    <dbReference type="NCBI Taxonomy" id="100861"/>
    <lineage>
        <taxon>Eukaryota</taxon>
        <taxon>Sar</taxon>
        <taxon>Stramenopiles</taxon>
        <taxon>Oomycota</taxon>
        <taxon>Saprolegniomycetes</taxon>
        <taxon>Saprolegniales</taxon>
        <taxon>Verrucalvaceae</taxon>
        <taxon>Aphanomyces</taxon>
    </lineage>
</organism>
<dbReference type="InterPro" id="IPR036226">
    <property type="entry name" value="LipOase_C_sf"/>
</dbReference>
<dbReference type="InterPro" id="IPR013819">
    <property type="entry name" value="LipOase_C"/>
</dbReference>
<evidence type="ECO:0000256" key="2">
    <source>
        <dbReference type="ARBA" id="ARBA00022964"/>
    </source>
</evidence>
<dbReference type="GO" id="GO:0004497">
    <property type="term" value="F:monooxygenase activity"/>
    <property type="evidence" value="ECO:0007669"/>
    <property type="project" value="InterPro"/>
</dbReference>
<keyword evidence="3" id="KW-0560">Oxidoreductase</keyword>
<evidence type="ECO:0000313" key="5">
    <source>
        <dbReference type="EMBL" id="KAF0723463.1"/>
    </source>
</evidence>
<dbReference type="InterPro" id="IPR001128">
    <property type="entry name" value="Cyt_P450"/>
</dbReference>
<evidence type="ECO:0000256" key="3">
    <source>
        <dbReference type="ARBA" id="ARBA00023002"/>
    </source>
</evidence>
<evidence type="ECO:0000259" key="4">
    <source>
        <dbReference type="PROSITE" id="PS51393"/>
    </source>
</evidence>
<dbReference type="Pfam" id="PF00305">
    <property type="entry name" value="Lipoxygenase"/>
    <property type="match status" value="1"/>
</dbReference>
<dbReference type="Proteomes" id="UP000481153">
    <property type="component" value="Unassembled WGS sequence"/>
</dbReference>
<comment type="caution">
    <text evidence="5">The sequence shown here is derived from an EMBL/GenBank/DDBJ whole genome shotgun (WGS) entry which is preliminary data.</text>
</comment>
<reference evidence="5 6" key="1">
    <citation type="submission" date="2019-07" db="EMBL/GenBank/DDBJ databases">
        <title>Genomics analysis of Aphanomyces spp. identifies a new class of oomycete effector associated with host adaptation.</title>
        <authorList>
            <person name="Gaulin E."/>
        </authorList>
    </citation>
    <scope>NUCLEOTIDE SEQUENCE [LARGE SCALE GENOMIC DNA]</scope>
    <source>
        <strain evidence="5 6">ATCC 201684</strain>
    </source>
</reference>
<dbReference type="InterPro" id="IPR036396">
    <property type="entry name" value="Cyt_P450_sf"/>
</dbReference>
<dbReference type="GO" id="GO:0016705">
    <property type="term" value="F:oxidoreductase activity, acting on paired donors, with incorporation or reduction of molecular oxygen"/>
    <property type="evidence" value="ECO:0007669"/>
    <property type="project" value="InterPro"/>
</dbReference>
<dbReference type="SUPFAM" id="SSF48264">
    <property type="entry name" value="Cytochrome P450"/>
    <property type="match status" value="1"/>
</dbReference>
<dbReference type="VEuPathDB" id="FungiDB:AeMF1_013106"/>
<dbReference type="GO" id="GO:0005506">
    <property type="term" value="F:iron ion binding"/>
    <property type="evidence" value="ECO:0007669"/>
    <property type="project" value="InterPro"/>
</dbReference>
<dbReference type="Gene3D" id="1.10.630.10">
    <property type="entry name" value="Cytochrome P450"/>
    <property type="match status" value="1"/>
</dbReference>
<accession>A0A6G0WA76</accession>
<dbReference type="PROSITE" id="PS51393">
    <property type="entry name" value="LIPOXYGENASE_3"/>
    <property type="match status" value="1"/>
</dbReference>
<dbReference type="PANTHER" id="PTHR11771">
    <property type="entry name" value="LIPOXYGENASE"/>
    <property type="match status" value="1"/>
</dbReference>
<evidence type="ECO:0000313" key="6">
    <source>
        <dbReference type="Proteomes" id="UP000481153"/>
    </source>
</evidence>
<dbReference type="AlphaFoldDB" id="A0A6G0WA76"/>
<keyword evidence="2" id="KW-0223">Dioxygenase</keyword>
<dbReference type="InterPro" id="IPR000907">
    <property type="entry name" value="LipOase"/>
</dbReference>